<evidence type="ECO:0000256" key="2">
    <source>
        <dbReference type="PIRSR" id="PIRSR602401-1"/>
    </source>
</evidence>
<dbReference type="CDD" id="cd00302">
    <property type="entry name" value="cytochrome_P450"/>
    <property type="match status" value="1"/>
</dbReference>
<dbReference type="PANTHER" id="PTHR24305">
    <property type="entry name" value="CYTOCHROME P450"/>
    <property type="match status" value="1"/>
</dbReference>
<dbReference type="GO" id="GO:0004497">
    <property type="term" value="F:monooxygenase activity"/>
    <property type="evidence" value="ECO:0007669"/>
    <property type="project" value="InterPro"/>
</dbReference>
<evidence type="ECO:0000256" key="1">
    <source>
        <dbReference type="ARBA" id="ARBA00010617"/>
    </source>
</evidence>
<comment type="similarity">
    <text evidence="1">Belongs to the cytochrome P450 family.</text>
</comment>
<dbReference type="InterPro" id="IPR050121">
    <property type="entry name" value="Cytochrome_P450_monoxygenase"/>
</dbReference>
<dbReference type="GO" id="GO:0020037">
    <property type="term" value="F:heme binding"/>
    <property type="evidence" value="ECO:0007669"/>
    <property type="project" value="InterPro"/>
</dbReference>
<comment type="caution">
    <text evidence="3">The sequence shown here is derived from an EMBL/GenBank/DDBJ whole genome shotgun (WGS) entry which is preliminary data.</text>
</comment>
<dbReference type="Proteomes" id="UP000193560">
    <property type="component" value="Unassembled WGS sequence"/>
</dbReference>
<dbReference type="STRING" id="90262.A0A1X2HY98"/>
<protein>
    <submittedName>
        <fullName evidence="3">Cytochrome P450</fullName>
    </submittedName>
</protein>
<dbReference type="Pfam" id="PF00067">
    <property type="entry name" value="p450"/>
    <property type="match status" value="1"/>
</dbReference>
<dbReference type="InterPro" id="IPR001128">
    <property type="entry name" value="Cyt_P450"/>
</dbReference>
<organism evidence="3 4">
    <name type="scientific">Absidia repens</name>
    <dbReference type="NCBI Taxonomy" id="90262"/>
    <lineage>
        <taxon>Eukaryota</taxon>
        <taxon>Fungi</taxon>
        <taxon>Fungi incertae sedis</taxon>
        <taxon>Mucoromycota</taxon>
        <taxon>Mucoromycotina</taxon>
        <taxon>Mucoromycetes</taxon>
        <taxon>Mucorales</taxon>
        <taxon>Cunninghamellaceae</taxon>
        <taxon>Absidia</taxon>
    </lineage>
</organism>
<evidence type="ECO:0000313" key="4">
    <source>
        <dbReference type="Proteomes" id="UP000193560"/>
    </source>
</evidence>
<evidence type="ECO:0000313" key="3">
    <source>
        <dbReference type="EMBL" id="ORZ05055.1"/>
    </source>
</evidence>
<keyword evidence="4" id="KW-1185">Reference proteome</keyword>
<gene>
    <name evidence="3" type="ORF">BCR42DRAFT_496828</name>
</gene>
<name>A0A1X2HY98_9FUNG</name>
<dbReference type="PRINTS" id="PR00385">
    <property type="entry name" value="P450"/>
</dbReference>
<keyword evidence="2" id="KW-0408">Iron</keyword>
<dbReference type="OrthoDB" id="1470350at2759"/>
<dbReference type="GO" id="GO:0016705">
    <property type="term" value="F:oxidoreductase activity, acting on paired donors, with incorporation or reduction of molecular oxygen"/>
    <property type="evidence" value="ECO:0007669"/>
    <property type="project" value="InterPro"/>
</dbReference>
<keyword evidence="2" id="KW-0479">Metal-binding</keyword>
<dbReference type="InterPro" id="IPR036396">
    <property type="entry name" value="Cyt_P450_sf"/>
</dbReference>
<dbReference type="AlphaFoldDB" id="A0A1X2HY98"/>
<dbReference type="SUPFAM" id="SSF48264">
    <property type="entry name" value="Cytochrome P450"/>
    <property type="match status" value="1"/>
</dbReference>
<dbReference type="Gene3D" id="1.10.630.10">
    <property type="entry name" value="Cytochrome P450"/>
    <property type="match status" value="1"/>
</dbReference>
<dbReference type="GO" id="GO:0005506">
    <property type="term" value="F:iron ion binding"/>
    <property type="evidence" value="ECO:0007669"/>
    <property type="project" value="InterPro"/>
</dbReference>
<reference evidence="3 4" key="1">
    <citation type="submission" date="2016-07" db="EMBL/GenBank/DDBJ databases">
        <title>Pervasive Adenine N6-methylation of Active Genes in Fungi.</title>
        <authorList>
            <consortium name="DOE Joint Genome Institute"/>
            <person name="Mondo S.J."/>
            <person name="Dannebaum R.O."/>
            <person name="Kuo R.C."/>
            <person name="Labutti K."/>
            <person name="Haridas S."/>
            <person name="Kuo A."/>
            <person name="Salamov A."/>
            <person name="Ahrendt S.R."/>
            <person name="Lipzen A."/>
            <person name="Sullivan W."/>
            <person name="Andreopoulos W.B."/>
            <person name="Clum A."/>
            <person name="Lindquist E."/>
            <person name="Daum C."/>
            <person name="Ramamoorthy G.K."/>
            <person name="Gryganskyi A."/>
            <person name="Culley D."/>
            <person name="Magnuson J.K."/>
            <person name="James T.Y."/>
            <person name="O'Malley M.A."/>
            <person name="Stajich J.E."/>
            <person name="Spatafora J.W."/>
            <person name="Visel A."/>
            <person name="Grigoriev I.V."/>
        </authorList>
    </citation>
    <scope>NUCLEOTIDE SEQUENCE [LARGE SCALE GENOMIC DNA]</scope>
    <source>
        <strain evidence="3 4">NRRL 1336</strain>
    </source>
</reference>
<dbReference type="PANTHER" id="PTHR24305:SF166">
    <property type="entry name" value="CYTOCHROME P450 12A4, MITOCHONDRIAL-RELATED"/>
    <property type="match status" value="1"/>
</dbReference>
<sequence>MMELTVLNTLGAAVSIFVLNYAVRRYTSCLANAPQPTSRNFWIQYLGFVPPPHDGEDVLSKFLIEVGQDQRQSPISVCFSVMGRPLVLVNTLKGIKDVLIDGQAKNKKLGPCVQRGDLIRRIHSLVFGGPSINNTVGEDWAWRRHVLLPPFQPRQLVPKLLPYVGEKATEVMTLFGQHALQGTALEVDNVFTDLTMNVINYYLYGRRDLNFDIVGGRANLKNEHLKLGLGFQSPEAWLPFGLNETTWAQRSYRPSREMLKDFIRDSLEKAEEEHKRLQRSKVGTGSATYHCVAAAGLDSGKYDNNREDLVNDLLSLTFAGYDTTAHTLSFCFSELARHPDIQQRVFEEVRRVLGPPPVAPESITADKLAQLPLVNAVYRETLRKYPAVVFIPVHVNRDTLVDNTVVPGGAEIWCNIRGLQMNPDIFPNPNEFNIDRWLAPPVTEASNTTSDSTYNDFDSFGENSKSNIDGKHTTETQYRFPDITFTLGQHACLGKNLAILELRTMIALTMNQFSLTLKPGNIIETKIVLTTKPKNGVWIHFDERNDLKNI</sequence>
<dbReference type="EMBL" id="MCGE01000046">
    <property type="protein sequence ID" value="ORZ05055.1"/>
    <property type="molecule type" value="Genomic_DNA"/>
</dbReference>
<accession>A0A1X2HY98</accession>
<dbReference type="InterPro" id="IPR002401">
    <property type="entry name" value="Cyt_P450_E_grp-I"/>
</dbReference>
<proteinExistence type="inferred from homology"/>
<dbReference type="PRINTS" id="PR00463">
    <property type="entry name" value="EP450I"/>
</dbReference>
<keyword evidence="2" id="KW-0349">Heme</keyword>
<feature type="binding site" description="axial binding residue" evidence="2">
    <location>
        <position position="492"/>
    </location>
    <ligand>
        <name>heme</name>
        <dbReference type="ChEBI" id="CHEBI:30413"/>
    </ligand>
    <ligandPart>
        <name>Fe</name>
        <dbReference type="ChEBI" id="CHEBI:18248"/>
    </ligandPart>
</feature>
<comment type="cofactor">
    <cofactor evidence="2">
        <name>heme</name>
        <dbReference type="ChEBI" id="CHEBI:30413"/>
    </cofactor>
</comment>